<evidence type="ECO:0000256" key="1">
    <source>
        <dbReference type="ARBA" id="ARBA00004123"/>
    </source>
</evidence>
<dbReference type="InterPro" id="IPR009025">
    <property type="entry name" value="RBP11-like_dimer"/>
</dbReference>
<dbReference type="STRING" id="58919.A0A316ZDG0"/>
<keyword evidence="2" id="KW-0240">DNA-directed RNA polymerase</keyword>
<evidence type="ECO:0000256" key="3">
    <source>
        <dbReference type="ARBA" id="ARBA00023163"/>
    </source>
</evidence>
<dbReference type="GO" id="GO:0005665">
    <property type="term" value="C:RNA polymerase II, core complex"/>
    <property type="evidence" value="ECO:0007669"/>
    <property type="project" value="InterPro"/>
</dbReference>
<dbReference type="InterPro" id="IPR022905">
    <property type="entry name" value="Rpo11-like"/>
</dbReference>
<organism evidence="7 8">
    <name type="scientific">Tilletiopsis washingtonensis</name>
    <dbReference type="NCBI Taxonomy" id="58919"/>
    <lineage>
        <taxon>Eukaryota</taxon>
        <taxon>Fungi</taxon>
        <taxon>Dikarya</taxon>
        <taxon>Basidiomycota</taxon>
        <taxon>Ustilaginomycotina</taxon>
        <taxon>Exobasidiomycetes</taxon>
        <taxon>Entylomatales</taxon>
        <taxon>Entylomatales incertae sedis</taxon>
        <taxon>Tilletiopsis</taxon>
    </lineage>
</organism>
<name>A0A316ZDG0_9BASI</name>
<gene>
    <name evidence="7" type="ORF">FA09DRAFT_316267</name>
</gene>
<dbReference type="PANTHER" id="PTHR13946:SF16">
    <property type="entry name" value="DNA-DIRECTED RNA POLYMERASE II SUBUNIT RPB11"/>
    <property type="match status" value="1"/>
</dbReference>
<comment type="subcellular location">
    <subcellularLocation>
        <location evidence="1">Nucleus</location>
    </subcellularLocation>
</comment>
<evidence type="ECO:0000256" key="2">
    <source>
        <dbReference type="ARBA" id="ARBA00022478"/>
    </source>
</evidence>
<dbReference type="PROSITE" id="PS01154">
    <property type="entry name" value="RNA_POL_L_13KD"/>
    <property type="match status" value="1"/>
</dbReference>
<comment type="similarity">
    <text evidence="5">Belongs to the archaeal Rpo11/eukaryotic RPB11/RPC19 RNA polymerase subunit family.</text>
</comment>
<dbReference type="RefSeq" id="XP_025600076.1">
    <property type="nucleotide sequence ID" value="XM_025740838.1"/>
</dbReference>
<dbReference type="GO" id="GO:0003899">
    <property type="term" value="F:DNA-directed RNA polymerase activity"/>
    <property type="evidence" value="ECO:0007669"/>
    <property type="project" value="InterPro"/>
</dbReference>
<proteinExistence type="inferred from homology"/>
<dbReference type="InterPro" id="IPR037685">
    <property type="entry name" value="RBP11"/>
</dbReference>
<protein>
    <submittedName>
        <fullName evidence="7">RBP11-like subunits of RNA polymerase</fullName>
    </submittedName>
</protein>
<dbReference type="InterPro" id="IPR008193">
    <property type="entry name" value="RNA_pol_Rpb11_13-16kDa_CS"/>
</dbReference>
<dbReference type="GO" id="GO:0006366">
    <property type="term" value="P:transcription by RNA polymerase II"/>
    <property type="evidence" value="ECO:0007669"/>
    <property type="project" value="InterPro"/>
</dbReference>
<dbReference type="GO" id="GO:0046983">
    <property type="term" value="F:protein dimerization activity"/>
    <property type="evidence" value="ECO:0007669"/>
    <property type="project" value="InterPro"/>
</dbReference>
<evidence type="ECO:0000256" key="5">
    <source>
        <dbReference type="ARBA" id="ARBA00025751"/>
    </source>
</evidence>
<dbReference type="Pfam" id="PF13656">
    <property type="entry name" value="RNA_pol_L_2"/>
    <property type="match status" value="1"/>
</dbReference>
<dbReference type="PANTHER" id="PTHR13946">
    <property type="entry name" value="DNA-DIRECTED RNA POLYMERASE I,II,III"/>
    <property type="match status" value="1"/>
</dbReference>
<dbReference type="Proteomes" id="UP000245946">
    <property type="component" value="Unassembled WGS sequence"/>
</dbReference>
<reference evidence="7 8" key="1">
    <citation type="journal article" date="2018" name="Mol. Biol. Evol.">
        <title>Broad Genomic Sampling Reveals a Smut Pathogenic Ancestry of the Fungal Clade Ustilaginomycotina.</title>
        <authorList>
            <person name="Kijpornyongpan T."/>
            <person name="Mondo S.J."/>
            <person name="Barry K."/>
            <person name="Sandor L."/>
            <person name="Lee J."/>
            <person name="Lipzen A."/>
            <person name="Pangilinan J."/>
            <person name="LaButti K."/>
            <person name="Hainaut M."/>
            <person name="Henrissat B."/>
            <person name="Grigoriev I.V."/>
            <person name="Spatafora J.W."/>
            <person name="Aime M.C."/>
        </authorList>
    </citation>
    <scope>NUCLEOTIDE SEQUENCE [LARGE SCALE GENOMIC DNA]</scope>
    <source>
        <strain evidence="7 8">MCA 4186</strain>
    </source>
</reference>
<accession>A0A316ZDG0</accession>
<keyword evidence="3" id="KW-0804">Transcription</keyword>
<dbReference type="AlphaFoldDB" id="A0A316ZDG0"/>
<dbReference type="Gene3D" id="3.30.1360.10">
    <property type="entry name" value="RNA polymerase, RBP11-like subunit"/>
    <property type="match status" value="1"/>
</dbReference>
<evidence type="ECO:0000313" key="8">
    <source>
        <dbReference type="Proteomes" id="UP000245946"/>
    </source>
</evidence>
<evidence type="ECO:0000256" key="4">
    <source>
        <dbReference type="ARBA" id="ARBA00023242"/>
    </source>
</evidence>
<evidence type="ECO:0000259" key="6">
    <source>
        <dbReference type="Pfam" id="PF13656"/>
    </source>
</evidence>
<dbReference type="GeneID" id="37268382"/>
<dbReference type="OrthoDB" id="10248581at2759"/>
<dbReference type="GO" id="GO:0003677">
    <property type="term" value="F:DNA binding"/>
    <property type="evidence" value="ECO:0007669"/>
    <property type="project" value="InterPro"/>
</dbReference>
<feature type="domain" description="DNA-directed RNA polymerase RBP11-like dimerisation" evidence="6">
    <location>
        <begin position="31"/>
        <end position="104"/>
    </location>
</feature>
<keyword evidence="8" id="KW-1185">Reference proteome</keyword>
<dbReference type="CDD" id="cd06926">
    <property type="entry name" value="RNAP_II_RPB11"/>
    <property type="match status" value="1"/>
</dbReference>
<dbReference type="HAMAP" id="MF_00261">
    <property type="entry name" value="RNApol_arch_Rpo11"/>
    <property type="match status" value="1"/>
</dbReference>
<keyword evidence="4" id="KW-0539">Nucleus</keyword>
<dbReference type="EMBL" id="KZ819287">
    <property type="protein sequence ID" value="PWN99797.1"/>
    <property type="molecule type" value="Genomic_DNA"/>
</dbReference>
<evidence type="ECO:0000313" key="7">
    <source>
        <dbReference type="EMBL" id="PWN99797.1"/>
    </source>
</evidence>
<dbReference type="SUPFAM" id="SSF55257">
    <property type="entry name" value="RBP11-like subunits of RNA polymerase"/>
    <property type="match status" value="1"/>
</dbReference>
<sequence>MSNAPDRFALFMLGPDEKRVEIAEDTQIPNAATITLNKEDHTLGNMLRHAVLVVPGVLFCGYRVPHPLEPRTQIKIQTDGSLTPVQALQAGCESVISQIGTVRQQLRNELQAKEAQGADLAGAAGGPQLGAGAYGYGDVYGQGDAGGYVDI</sequence>
<dbReference type="InterPro" id="IPR036603">
    <property type="entry name" value="RBP11-like"/>
</dbReference>